<gene>
    <name evidence="1" type="ORF">LR48_Vigan216s000900</name>
</gene>
<dbReference type="Gramene" id="KOM26037">
    <property type="protein sequence ID" value="KOM26037"/>
    <property type="gene ID" value="LR48_Vigan216s000900"/>
</dbReference>
<dbReference type="AlphaFoldDB" id="A0A0L9T629"/>
<evidence type="ECO:0000313" key="1">
    <source>
        <dbReference type="EMBL" id="KOM26037.1"/>
    </source>
</evidence>
<dbReference type="Proteomes" id="UP000053144">
    <property type="component" value="Unassembled WGS sequence"/>
</dbReference>
<proteinExistence type="predicted"/>
<name>A0A0L9T629_PHAAN</name>
<dbReference type="EMBL" id="KQ258299">
    <property type="protein sequence ID" value="KOM26037.1"/>
    <property type="molecule type" value="Genomic_DNA"/>
</dbReference>
<evidence type="ECO:0000313" key="2">
    <source>
        <dbReference type="Proteomes" id="UP000053144"/>
    </source>
</evidence>
<accession>A0A0L9T629</accession>
<organism evidence="1 2">
    <name type="scientific">Phaseolus angularis</name>
    <name type="common">Azuki bean</name>
    <name type="synonym">Vigna angularis</name>
    <dbReference type="NCBI Taxonomy" id="3914"/>
    <lineage>
        <taxon>Eukaryota</taxon>
        <taxon>Viridiplantae</taxon>
        <taxon>Streptophyta</taxon>
        <taxon>Embryophyta</taxon>
        <taxon>Tracheophyta</taxon>
        <taxon>Spermatophyta</taxon>
        <taxon>Magnoliopsida</taxon>
        <taxon>eudicotyledons</taxon>
        <taxon>Gunneridae</taxon>
        <taxon>Pentapetalae</taxon>
        <taxon>rosids</taxon>
        <taxon>fabids</taxon>
        <taxon>Fabales</taxon>
        <taxon>Fabaceae</taxon>
        <taxon>Papilionoideae</taxon>
        <taxon>50 kb inversion clade</taxon>
        <taxon>NPAAA clade</taxon>
        <taxon>indigoferoid/millettioid clade</taxon>
        <taxon>Phaseoleae</taxon>
        <taxon>Vigna</taxon>
    </lineage>
</organism>
<sequence>MDDGLEAMELRVKKEKWLGWLRVRFVVTGEPVPLGRGHEVPMVKVTVCEILTETLGAPVLLLGVSSDGCQEWSWCTNLVEGVQTLWMNDMRCTNLVEGVQTLWMNDVRCTNLVEGVQTLWMNDMRCTNLVEGVQTLWMNDMRCTNLVEGVQTLWMNDVRCTNLVEGVQTLWMNDVRQVENVRCLERFGEDWESHAGTSFPTFLKGDAKNSCEIQKSAPYFFEYGFLPGRGEIGEKDENGNGGKVLMIVVGVKMAVAVPMVKVTVCEILTETLGAPVLLLGVSSDGCQEWSWCW</sequence>
<protein>
    <submittedName>
        <fullName evidence="1">Uncharacterized protein</fullName>
    </submittedName>
</protein>
<reference evidence="2" key="1">
    <citation type="journal article" date="2015" name="Proc. Natl. Acad. Sci. U.S.A.">
        <title>Genome sequencing of adzuki bean (Vigna angularis) provides insight into high starch and low fat accumulation and domestication.</title>
        <authorList>
            <person name="Yang K."/>
            <person name="Tian Z."/>
            <person name="Chen C."/>
            <person name="Luo L."/>
            <person name="Zhao B."/>
            <person name="Wang Z."/>
            <person name="Yu L."/>
            <person name="Li Y."/>
            <person name="Sun Y."/>
            <person name="Li W."/>
            <person name="Chen Y."/>
            <person name="Li Y."/>
            <person name="Zhang Y."/>
            <person name="Ai D."/>
            <person name="Zhao J."/>
            <person name="Shang C."/>
            <person name="Ma Y."/>
            <person name="Wu B."/>
            <person name="Wang M."/>
            <person name="Gao L."/>
            <person name="Sun D."/>
            <person name="Zhang P."/>
            <person name="Guo F."/>
            <person name="Wang W."/>
            <person name="Li Y."/>
            <person name="Wang J."/>
            <person name="Varshney R.K."/>
            <person name="Wang J."/>
            <person name="Ling H.Q."/>
            <person name="Wan P."/>
        </authorList>
    </citation>
    <scope>NUCLEOTIDE SEQUENCE</scope>
    <source>
        <strain evidence="2">cv. Jingnong 6</strain>
    </source>
</reference>